<dbReference type="Proteomes" id="UP000659654">
    <property type="component" value="Unassembled WGS sequence"/>
</dbReference>
<keyword evidence="12" id="KW-1185">Reference proteome</keyword>
<sequence length="307" mass="34713">MAHEYADLLSDYEHKGTVGAPEFYDTDEESDSKLMTLAEWIQQAQTILVITGAGISTSAGIADFRGPRGIWTLEKERKSKPAGEMDEHSLGSFDEAKPTITHDALRILEENGKLAYLISQNVDGLHSRYGFPMDRLSEIHGNVFQKRCNRCNRIEFNNSPLKSVGRKPIGQRCLDVPKPRNRCTGEFCDFLLDWDDELPEPDYTRALKVANSADLVLCLGSSLQIEPVGSLPLKCKKKGAKIVTVNLQNTRIEKKVDLPIHRKVDEVMSRLLNHLNLTLTRQQETLIIWHSSQPAHETPKKRRKLTK</sequence>
<evidence type="ECO:0000313" key="11">
    <source>
        <dbReference type="Proteomes" id="UP000095284"/>
    </source>
</evidence>
<dbReference type="InterPro" id="IPR003000">
    <property type="entry name" value="Sirtuin"/>
</dbReference>
<feature type="binding site" evidence="7">
    <location>
        <position position="148"/>
    </location>
    <ligand>
        <name>Zn(2+)</name>
        <dbReference type="ChEBI" id="CHEBI:29105"/>
    </ligand>
</feature>
<evidence type="ECO:0000256" key="6">
    <source>
        <dbReference type="ARBA" id="ARBA00038170"/>
    </source>
</evidence>
<keyword evidence="4 7" id="KW-0862">Zinc</keyword>
<evidence type="ECO:0000256" key="2">
    <source>
        <dbReference type="ARBA" id="ARBA00022679"/>
    </source>
</evidence>
<evidence type="ECO:0000313" key="9">
    <source>
        <dbReference type="EMBL" id="CAD5220839.1"/>
    </source>
</evidence>
<dbReference type="WBParaSite" id="BXY_1665900.1">
    <property type="protein sequence ID" value="BXY_1665900.1"/>
    <property type="gene ID" value="BXY_1665900"/>
</dbReference>
<organism evidence="11 13">
    <name type="scientific">Bursaphelenchus xylophilus</name>
    <name type="common">Pinewood nematode worm</name>
    <name type="synonym">Aphelenchoides xylophilus</name>
    <dbReference type="NCBI Taxonomy" id="6326"/>
    <lineage>
        <taxon>Eukaryota</taxon>
        <taxon>Metazoa</taxon>
        <taxon>Ecdysozoa</taxon>
        <taxon>Nematoda</taxon>
        <taxon>Chromadorea</taxon>
        <taxon>Rhabditida</taxon>
        <taxon>Tylenchina</taxon>
        <taxon>Tylenchomorpha</taxon>
        <taxon>Aphelenchoidea</taxon>
        <taxon>Aphelenchoididae</taxon>
        <taxon>Bursaphelenchus</taxon>
    </lineage>
</organism>
<dbReference type="PANTHER" id="PTHR11085:SF12">
    <property type="entry name" value="NAD-DEPENDENT PROTEIN DEACYLASE SIRTUIN-6"/>
    <property type="match status" value="1"/>
</dbReference>
<dbReference type="Pfam" id="PF02146">
    <property type="entry name" value="SIR2"/>
    <property type="match status" value="1"/>
</dbReference>
<gene>
    <name evidence="9" type="ORF">BXYJ_LOCUS6379</name>
</gene>
<feature type="binding site" evidence="7">
    <location>
        <position position="173"/>
    </location>
    <ligand>
        <name>Zn(2+)</name>
        <dbReference type="ChEBI" id="CHEBI:29105"/>
    </ligand>
</feature>
<evidence type="ECO:0000259" key="8">
    <source>
        <dbReference type="PROSITE" id="PS50305"/>
    </source>
</evidence>
<keyword evidence="2" id="KW-0808">Transferase</keyword>
<dbReference type="GO" id="GO:0000122">
    <property type="term" value="P:negative regulation of transcription by RNA polymerase II"/>
    <property type="evidence" value="ECO:0007669"/>
    <property type="project" value="TreeGrafter"/>
</dbReference>
<feature type="binding site" evidence="7">
    <location>
        <position position="151"/>
    </location>
    <ligand>
        <name>Zn(2+)</name>
        <dbReference type="ChEBI" id="CHEBI:29105"/>
    </ligand>
</feature>
<dbReference type="OrthoDB" id="2919105at2759"/>
<dbReference type="InterPro" id="IPR050134">
    <property type="entry name" value="NAD-dep_sirtuin_deacylases"/>
</dbReference>
<evidence type="ECO:0000313" key="13">
    <source>
        <dbReference type="WBParaSite" id="BXY_1665900.1"/>
    </source>
</evidence>
<dbReference type="GO" id="GO:0070403">
    <property type="term" value="F:NAD+ binding"/>
    <property type="evidence" value="ECO:0007669"/>
    <property type="project" value="InterPro"/>
</dbReference>
<evidence type="ECO:0000256" key="4">
    <source>
        <dbReference type="ARBA" id="ARBA00022833"/>
    </source>
</evidence>
<dbReference type="GO" id="GO:0003714">
    <property type="term" value="F:transcription corepressor activity"/>
    <property type="evidence" value="ECO:0007669"/>
    <property type="project" value="TreeGrafter"/>
</dbReference>
<dbReference type="PANTHER" id="PTHR11085">
    <property type="entry name" value="NAD-DEPENDENT PROTEIN DEACYLASE SIRTUIN-5, MITOCHONDRIAL-RELATED"/>
    <property type="match status" value="1"/>
</dbReference>
<dbReference type="GO" id="GO:0005634">
    <property type="term" value="C:nucleus"/>
    <property type="evidence" value="ECO:0007669"/>
    <property type="project" value="TreeGrafter"/>
</dbReference>
<evidence type="ECO:0000256" key="3">
    <source>
        <dbReference type="ARBA" id="ARBA00022723"/>
    </source>
</evidence>
<dbReference type="InterPro" id="IPR029035">
    <property type="entry name" value="DHS-like_NAD/FAD-binding_dom"/>
</dbReference>
<comment type="similarity">
    <text evidence="6">Belongs to the sirtuin family. Class IV subfamily.</text>
</comment>
<dbReference type="Gene3D" id="2.20.28.200">
    <property type="match status" value="1"/>
</dbReference>
<dbReference type="SUPFAM" id="SSF52467">
    <property type="entry name" value="DHS-like NAD/FAD-binding domain"/>
    <property type="match status" value="1"/>
</dbReference>
<protein>
    <recommendedName>
        <fullName evidence="1">protein acetyllysine N-acetyltransferase</fullName>
        <ecNumber evidence="1">2.3.1.286</ecNumber>
    </recommendedName>
</protein>
<dbReference type="EMBL" id="CAJFCV020000003">
    <property type="protein sequence ID" value="CAG9107254.1"/>
    <property type="molecule type" value="Genomic_DNA"/>
</dbReference>
<dbReference type="GO" id="GO:0046969">
    <property type="term" value="F:histone H3K9 deacetylase activity, NAD-dependent"/>
    <property type="evidence" value="ECO:0007669"/>
    <property type="project" value="TreeGrafter"/>
</dbReference>
<dbReference type="Gene3D" id="3.40.50.1220">
    <property type="entry name" value="TPP-binding domain"/>
    <property type="match status" value="1"/>
</dbReference>
<feature type="binding site" evidence="7">
    <location>
        <position position="183"/>
    </location>
    <ligand>
        <name>Zn(2+)</name>
        <dbReference type="ChEBI" id="CHEBI:29105"/>
    </ligand>
</feature>
<feature type="active site" description="Proton acceptor" evidence="7">
    <location>
        <position position="140"/>
    </location>
</feature>
<keyword evidence="5" id="KW-0520">NAD</keyword>
<dbReference type="GO" id="GO:0046872">
    <property type="term" value="F:metal ion binding"/>
    <property type="evidence" value="ECO:0007669"/>
    <property type="project" value="UniProtKB-KW"/>
</dbReference>
<dbReference type="SMR" id="A0A1I7SUD7"/>
<reference evidence="13" key="1">
    <citation type="submission" date="2016-11" db="UniProtKB">
        <authorList>
            <consortium name="WormBaseParasite"/>
        </authorList>
    </citation>
    <scope>IDENTIFICATION</scope>
</reference>
<dbReference type="Proteomes" id="UP000095284">
    <property type="component" value="Unplaced"/>
</dbReference>
<dbReference type="AlphaFoldDB" id="A0A1I7SUD7"/>
<dbReference type="EMBL" id="CAJFDI010000003">
    <property type="protein sequence ID" value="CAD5220839.1"/>
    <property type="molecule type" value="Genomic_DNA"/>
</dbReference>
<dbReference type="EC" id="2.3.1.286" evidence="1"/>
<reference evidence="10" key="2">
    <citation type="submission" date="2020-08" db="EMBL/GenBank/DDBJ databases">
        <authorList>
            <person name="Kikuchi T."/>
        </authorList>
    </citation>
    <scope>NUCLEOTIDE SEQUENCE</scope>
    <source>
        <strain evidence="9">Ka4C1</strain>
    </source>
</reference>
<evidence type="ECO:0000256" key="5">
    <source>
        <dbReference type="ARBA" id="ARBA00023027"/>
    </source>
</evidence>
<dbReference type="PROSITE" id="PS50305">
    <property type="entry name" value="SIRTUIN"/>
    <property type="match status" value="1"/>
</dbReference>
<evidence type="ECO:0000256" key="7">
    <source>
        <dbReference type="PROSITE-ProRule" id="PRU00236"/>
    </source>
</evidence>
<evidence type="ECO:0000256" key="1">
    <source>
        <dbReference type="ARBA" id="ARBA00012928"/>
    </source>
</evidence>
<accession>A0A1I7SUD7</accession>
<keyword evidence="3 7" id="KW-0479">Metal-binding</keyword>
<dbReference type="Proteomes" id="UP000582659">
    <property type="component" value="Unassembled WGS sequence"/>
</dbReference>
<name>A0A1I7SUD7_BURXY</name>
<proteinExistence type="inferred from homology"/>
<feature type="domain" description="Deacetylase sirtuin-type" evidence="8">
    <location>
        <begin position="27"/>
        <end position="278"/>
    </location>
</feature>
<evidence type="ECO:0000313" key="12">
    <source>
        <dbReference type="Proteomes" id="UP000659654"/>
    </source>
</evidence>
<dbReference type="FunFam" id="3.40.50.1220:FF:000038">
    <property type="entry name" value="NAD-dependent protein deacetylase sirtuin-6 isoform X2"/>
    <property type="match status" value="1"/>
</dbReference>
<dbReference type="InterPro" id="IPR026590">
    <property type="entry name" value="Ssirtuin_cat_dom"/>
</dbReference>
<evidence type="ECO:0000313" key="10">
    <source>
        <dbReference type="EMBL" id="CAG9107254.1"/>
    </source>
</evidence>